<feature type="transmembrane region" description="Helical" evidence="9">
    <location>
        <begin position="76"/>
        <end position="97"/>
    </location>
</feature>
<dbReference type="PANTHER" id="PTHR33365:SF13">
    <property type="entry name" value="TAT PATHWAY SIGNAL SEQUENCE"/>
    <property type="match status" value="1"/>
</dbReference>
<feature type="compositionally biased region" description="Polar residues" evidence="8">
    <location>
        <begin position="1"/>
        <end position="14"/>
    </location>
</feature>
<dbReference type="PANTHER" id="PTHR33365">
    <property type="entry name" value="YALI0B05434P"/>
    <property type="match status" value="1"/>
</dbReference>
<dbReference type="EMBL" id="JAULSW010000004">
    <property type="protein sequence ID" value="KAK3386123.1"/>
    <property type="molecule type" value="Genomic_DNA"/>
</dbReference>
<keyword evidence="6" id="KW-0325">Glycoprotein</keyword>
<gene>
    <name evidence="10" type="ORF">B0H63DRAFT_450107</name>
</gene>
<evidence type="ECO:0000313" key="11">
    <source>
        <dbReference type="Proteomes" id="UP001285441"/>
    </source>
</evidence>
<evidence type="ECO:0000256" key="3">
    <source>
        <dbReference type="ARBA" id="ARBA00022989"/>
    </source>
</evidence>
<evidence type="ECO:0000256" key="6">
    <source>
        <dbReference type="ARBA" id="ARBA00023180"/>
    </source>
</evidence>
<dbReference type="AlphaFoldDB" id="A0AAE0U055"/>
<feature type="region of interest" description="Disordered" evidence="8">
    <location>
        <begin position="278"/>
        <end position="299"/>
    </location>
</feature>
<reference evidence="10" key="2">
    <citation type="submission" date="2023-06" db="EMBL/GenBank/DDBJ databases">
        <authorList>
            <consortium name="Lawrence Berkeley National Laboratory"/>
            <person name="Haridas S."/>
            <person name="Hensen N."/>
            <person name="Bonometti L."/>
            <person name="Westerberg I."/>
            <person name="Brannstrom I.O."/>
            <person name="Guillou S."/>
            <person name="Cros-Aarteil S."/>
            <person name="Calhoun S."/>
            <person name="Kuo A."/>
            <person name="Mondo S."/>
            <person name="Pangilinan J."/>
            <person name="Riley R."/>
            <person name="LaButti K."/>
            <person name="Andreopoulos B."/>
            <person name="Lipzen A."/>
            <person name="Chen C."/>
            <person name="Yanf M."/>
            <person name="Daum C."/>
            <person name="Ng V."/>
            <person name="Clum A."/>
            <person name="Steindorff A."/>
            <person name="Ohm R."/>
            <person name="Martin F."/>
            <person name="Silar P."/>
            <person name="Natvig D."/>
            <person name="Lalanne C."/>
            <person name="Gautier V."/>
            <person name="Ament-velasquez S.L."/>
            <person name="Kruys A."/>
            <person name="Hutchinson M.I."/>
            <person name="Powell A.J."/>
            <person name="Barry K."/>
            <person name="Miller A.N."/>
            <person name="Grigoriev I.V."/>
            <person name="Debuchy R."/>
            <person name="Gladieux P."/>
            <person name="Thoren M.H."/>
            <person name="Johannesson H."/>
        </authorList>
    </citation>
    <scope>NUCLEOTIDE SEQUENCE</scope>
    <source>
        <strain evidence="10">CBS 232.78</strain>
    </source>
</reference>
<comment type="subcellular location">
    <subcellularLocation>
        <location evidence="1">Membrane</location>
        <topology evidence="1">Single-pass membrane protein</topology>
    </subcellularLocation>
</comment>
<keyword evidence="11" id="KW-1185">Reference proteome</keyword>
<feature type="compositionally biased region" description="Basic and acidic residues" evidence="8">
    <location>
        <begin position="284"/>
        <end position="299"/>
    </location>
</feature>
<protein>
    <recommendedName>
        <fullName evidence="12">Tat pathway signal sequence</fullName>
    </recommendedName>
</protein>
<dbReference type="GO" id="GO:0016020">
    <property type="term" value="C:membrane"/>
    <property type="evidence" value="ECO:0007669"/>
    <property type="project" value="UniProtKB-SubCell"/>
</dbReference>
<feature type="region of interest" description="Disordered" evidence="8">
    <location>
        <begin position="1"/>
        <end position="67"/>
    </location>
</feature>
<evidence type="ECO:0000256" key="4">
    <source>
        <dbReference type="ARBA" id="ARBA00023026"/>
    </source>
</evidence>
<name>A0AAE0U055_9PEZI</name>
<evidence type="ECO:0000256" key="8">
    <source>
        <dbReference type="SAM" id="MobiDB-lite"/>
    </source>
</evidence>
<reference evidence="10" key="1">
    <citation type="journal article" date="2023" name="Mol. Phylogenet. Evol.">
        <title>Genome-scale phylogeny and comparative genomics of the fungal order Sordariales.</title>
        <authorList>
            <person name="Hensen N."/>
            <person name="Bonometti L."/>
            <person name="Westerberg I."/>
            <person name="Brannstrom I.O."/>
            <person name="Guillou S."/>
            <person name="Cros-Aarteil S."/>
            <person name="Calhoun S."/>
            <person name="Haridas S."/>
            <person name="Kuo A."/>
            <person name="Mondo S."/>
            <person name="Pangilinan J."/>
            <person name="Riley R."/>
            <person name="LaButti K."/>
            <person name="Andreopoulos B."/>
            <person name="Lipzen A."/>
            <person name="Chen C."/>
            <person name="Yan M."/>
            <person name="Daum C."/>
            <person name="Ng V."/>
            <person name="Clum A."/>
            <person name="Steindorff A."/>
            <person name="Ohm R.A."/>
            <person name="Martin F."/>
            <person name="Silar P."/>
            <person name="Natvig D.O."/>
            <person name="Lalanne C."/>
            <person name="Gautier V."/>
            <person name="Ament-Velasquez S.L."/>
            <person name="Kruys A."/>
            <person name="Hutchinson M.I."/>
            <person name="Powell A.J."/>
            <person name="Barry K."/>
            <person name="Miller A.N."/>
            <person name="Grigoriev I.V."/>
            <person name="Debuchy R."/>
            <person name="Gladieux P."/>
            <person name="Hiltunen Thoren M."/>
            <person name="Johannesson H."/>
        </authorList>
    </citation>
    <scope>NUCLEOTIDE SEQUENCE</scope>
    <source>
        <strain evidence="10">CBS 232.78</strain>
    </source>
</reference>
<sequence length="299" mass="33681">MPFPSKNTVTTHQELPTAKGPSTSDEERHPFSDGSAITSEPNSDEEGGLSPSPSSWKDQIMQRRQHRRRGRRQMKWLLVGVLFVATNLLSGLAGAGVDRWRTNLTALCAGHTSQYCTVSHTPPVIKDVDIKYRWQNFNGSFMNEDVFRKARSPEVDAAWESMGVNYKKAIPPPPFISGMISYKEGIKSGLTDAHVQRSEKHGGGFFVNVEGLHHLHCLKLGKGAFSNSQYIVQLHALWYYEDETQSSSVAFPDFKTQHRCKNYNDIRDWAGKYQEPPAETLSDDYAKSPKKEHILAEMP</sequence>
<keyword evidence="2 9" id="KW-0812">Transmembrane</keyword>
<dbReference type="Pfam" id="PF11807">
    <property type="entry name" value="UstYa"/>
    <property type="match status" value="1"/>
</dbReference>
<evidence type="ECO:0000256" key="9">
    <source>
        <dbReference type="SAM" id="Phobius"/>
    </source>
</evidence>
<dbReference type="Proteomes" id="UP001285441">
    <property type="component" value="Unassembled WGS sequence"/>
</dbReference>
<evidence type="ECO:0000313" key="10">
    <source>
        <dbReference type="EMBL" id="KAK3386123.1"/>
    </source>
</evidence>
<evidence type="ECO:0000256" key="5">
    <source>
        <dbReference type="ARBA" id="ARBA00023136"/>
    </source>
</evidence>
<evidence type="ECO:0000256" key="1">
    <source>
        <dbReference type="ARBA" id="ARBA00004167"/>
    </source>
</evidence>
<comment type="caution">
    <text evidence="10">The sequence shown here is derived from an EMBL/GenBank/DDBJ whole genome shotgun (WGS) entry which is preliminary data.</text>
</comment>
<keyword evidence="4" id="KW-0843">Virulence</keyword>
<organism evidence="10 11">
    <name type="scientific">Podospora didyma</name>
    <dbReference type="NCBI Taxonomy" id="330526"/>
    <lineage>
        <taxon>Eukaryota</taxon>
        <taxon>Fungi</taxon>
        <taxon>Dikarya</taxon>
        <taxon>Ascomycota</taxon>
        <taxon>Pezizomycotina</taxon>
        <taxon>Sordariomycetes</taxon>
        <taxon>Sordariomycetidae</taxon>
        <taxon>Sordariales</taxon>
        <taxon>Podosporaceae</taxon>
        <taxon>Podospora</taxon>
    </lineage>
</organism>
<proteinExistence type="inferred from homology"/>
<evidence type="ECO:0008006" key="12">
    <source>
        <dbReference type="Google" id="ProtNLM"/>
    </source>
</evidence>
<dbReference type="GO" id="GO:0043386">
    <property type="term" value="P:mycotoxin biosynthetic process"/>
    <property type="evidence" value="ECO:0007669"/>
    <property type="project" value="InterPro"/>
</dbReference>
<comment type="similarity">
    <text evidence="7">Belongs to the ustYa family.</text>
</comment>
<evidence type="ECO:0000256" key="2">
    <source>
        <dbReference type="ARBA" id="ARBA00022692"/>
    </source>
</evidence>
<keyword evidence="5 9" id="KW-0472">Membrane</keyword>
<accession>A0AAE0U055</accession>
<dbReference type="InterPro" id="IPR021765">
    <property type="entry name" value="UstYa-like"/>
</dbReference>
<evidence type="ECO:0000256" key="7">
    <source>
        <dbReference type="ARBA" id="ARBA00035112"/>
    </source>
</evidence>
<keyword evidence="3 9" id="KW-1133">Transmembrane helix</keyword>